<dbReference type="Proteomes" id="UP001311915">
    <property type="component" value="Unassembled WGS sequence"/>
</dbReference>
<sequence>MVESPGRYNEEMVREFYASYAATVTSALPPRAKVLAQLPLLTTMVRVLPVEILATTIRRFIYGPTHTLPINKAEYDYMIWII</sequence>
<keyword evidence="2" id="KW-1185">Reference proteome</keyword>
<protein>
    <submittedName>
        <fullName evidence="1">Uncharacterized protein</fullName>
    </submittedName>
</protein>
<gene>
    <name evidence="1" type="ORF">R3W88_019396</name>
</gene>
<organism evidence="1 2">
    <name type="scientific">Solanum pinnatisectum</name>
    <name type="common">tansyleaf nightshade</name>
    <dbReference type="NCBI Taxonomy" id="50273"/>
    <lineage>
        <taxon>Eukaryota</taxon>
        <taxon>Viridiplantae</taxon>
        <taxon>Streptophyta</taxon>
        <taxon>Embryophyta</taxon>
        <taxon>Tracheophyta</taxon>
        <taxon>Spermatophyta</taxon>
        <taxon>Magnoliopsida</taxon>
        <taxon>eudicotyledons</taxon>
        <taxon>Gunneridae</taxon>
        <taxon>Pentapetalae</taxon>
        <taxon>asterids</taxon>
        <taxon>lamiids</taxon>
        <taxon>Solanales</taxon>
        <taxon>Solanaceae</taxon>
        <taxon>Solanoideae</taxon>
        <taxon>Solaneae</taxon>
        <taxon>Solanum</taxon>
    </lineage>
</organism>
<dbReference type="EMBL" id="JAWPEI010000010">
    <property type="protein sequence ID" value="KAK4713489.1"/>
    <property type="molecule type" value="Genomic_DNA"/>
</dbReference>
<evidence type="ECO:0000313" key="1">
    <source>
        <dbReference type="EMBL" id="KAK4713489.1"/>
    </source>
</evidence>
<name>A0AAV9KJM0_9SOLN</name>
<dbReference type="AlphaFoldDB" id="A0AAV9KJM0"/>
<reference evidence="1 2" key="1">
    <citation type="submission" date="2023-10" db="EMBL/GenBank/DDBJ databases">
        <title>Genome-Wide Identification Analysis in wild type Solanum Pinnatisectum Reveals Some Genes Defensing Phytophthora Infestans.</title>
        <authorList>
            <person name="Sun C."/>
        </authorList>
    </citation>
    <scope>NUCLEOTIDE SEQUENCE [LARGE SCALE GENOMIC DNA]</scope>
    <source>
        <strain evidence="1">LQN</strain>
        <tissue evidence="1">Leaf</tissue>
    </source>
</reference>
<evidence type="ECO:0000313" key="2">
    <source>
        <dbReference type="Proteomes" id="UP001311915"/>
    </source>
</evidence>
<comment type="caution">
    <text evidence="1">The sequence shown here is derived from an EMBL/GenBank/DDBJ whole genome shotgun (WGS) entry which is preliminary data.</text>
</comment>
<proteinExistence type="predicted"/>
<accession>A0AAV9KJM0</accession>